<protein>
    <submittedName>
        <fullName evidence="5">PPK2 family polyphosphate kinase</fullName>
    </submittedName>
</protein>
<accession>A0ABW5UH96</accession>
<comment type="similarity">
    <text evidence="1">Belongs to the polyphosphate kinase 2 (PPK2) family. Class I subfamily.</text>
</comment>
<evidence type="ECO:0000313" key="6">
    <source>
        <dbReference type="Proteomes" id="UP001597418"/>
    </source>
</evidence>
<evidence type="ECO:0000256" key="2">
    <source>
        <dbReference type="ARBA" id="ARBA00022679"/>
    </source>
</evidence>
<dbReference type="PANTHER" id="PTHR34383">
    <property type="entry name" value="POLYPHOSPHATE:AMP PHOSPHOTRANSFERASE-RELATED"/>
    <property type="match status" value="1"/>
</dbReference>
<evidence type="ECO:0000259" key="4">
    <source>
        <dbReference type="Pfam" id="PF03976"/>
    </source>
</evidence>
<reference evidence="6" key="1">
    <citation type="journal article" date="2019" name="Int. J. Syst. Evol. Microbiol.">
        <title>The Global Catalogue of Microorganisms (GCM) 10K type strain sequencing project: providing services to taxonomists for standard genome sequencing and annotation.</title>
        <authorList>
            <consortium name="The Broad Institute Genomics Platform"/>
            <consortium name="The Broad Institute Genome Sequencing Center for Infectious Disease"/>
            <person name="Wu L."/>
            <person name="Ma J."/>
        </authorList>
    </citation>
    <scope>NUCLEOTIDE SEQUENCE [LARGE SCALE GENOMIC DNA]</scope>
    <source>
        <strain evidence="6">KCTC 42247</strain>
    </source>
</reference>
<dbReference type="RefSeq" id="WP_066751351.1">
    <property type="nucleotide sequence ID" value="NZ_JBHUMB010000014.1"/>
</dbReference>
<comment type="caution">
    <text evidence="5">The sequence shown here is derived from an EMBL/GenBank/DDBJ whole genome shotgun (WGS) entry which is preliminary data.</text>
</comment>
<dbReference type="NCBIfam" id="TIGR03709">
    <property type="entry name" value="PPK2_rel_1"/>
    <property type="match status" value="1"/>
</dbReference>
<dbReference type="InterPro" id="IPR027417">
    <property type="entry name" value="P-loop_NTPase"/>
</dbReference>
<evidence type="ECO:0000256" key="1">
    <source>
        <dbReference type="ARBA" id="ARBA00009924"/>
    </source>
</evidence>
<proteinExistence type="inferred from homology"/>
<name>A0ABW5UH96_9SPHI</name>
<gene>
    <name evidence="5" type="ORF">ACFSQ6_12760</name>
</gene>
<dbReference type="PANTHER" id="PTHR34383:SF3">
    <property type="entry name" value="POLYPHOSPHATE:AMP PHOSPHOTRANSFERASE"/>
    <property type="match status" value="1"/>
</dbReference>
<dbReference type="InterPro" id="IPR022300">
    <property type="entry name" value="PPK2-rel_1"/>
</dbReference>
<dbReference type="Proteomes" id="UP001597418">
    <property type="component" value="Unassembled WGS sequence"/>
</dbReference>
<dbReference type="SUPFAM" id="SSF52540">
    <property type="entry name" value="P-loop containing nucleoside triphosphate hydrolases"/>
    <property type="match status" value="1"/>
</dbReference>
<dbReference type="PIRSF" id="PIRSF028756">
    <property type="entry name" value="PPK2_prd"/>
    <property type="match status" value="1"/>
</dbReference>
<sequence>MEQYRDVYQATQDFSIAKAATIVNPKIKKKEAKSLLKKIRKELAHLQDIMYAHDRYSVLICIQGMDTSGKDSLIRRVFEKFNARGVTVHSFKVPTAKEYQHDYLWRHYIALPERGKFGVFNRTHYENVLVSRVHPHNLAEEHLPDVVDTDNLPSDFWIKRYEQINNFEQHLAQNGTIILKYFLHISKDEQKNRILRRLNNEDKNWKFSPSDLSERKKWDEYMRYYEEAIQNTSTKSAPWYIIPADNKWVARYIVAKILLETLTVLKDMKYPELPEEIMNNLKSYKNQLENEEG</sequence>
<evidence type="ECO:0000313" key="5">
    <source>
        <dbReference type="EMBL" id="MFD2744261.1"/>
    </source>
</evidence>
<keyword evidence="3 5" id="KW-0418">Kinase</keyword>
<evidence type="ECO:0000256" key="3">
    <source>
        <dbReference type="ARBA" id="ARBA00022777"/>
    </source>
</evidence>
<dbReference type="InterPro" id="IPR022488">
    <property type="entry name" value="PPK2-related"/>
</dbReference>
<dbReference type="InterPro" id="IPR016898">
    <property type="entry name" value="Polyphosphate_phosphotransfera"/>
</dbReference>
<keyword evidence="6" id="KW-1185">Reference proteome</keyword>
<dbReference type="EMBL" id="JBHUMB010000014">
    <property type="protein sequence ID" value="MFD2744261.1"/>
    <property type="molecule type" value="Genomic_DNA"/>
</dbReference>
<dbReference type="Gene3D" id="3.40.50.300">
    <property type="entry name" value="P-loop containing nucleotide triphosphate hydrolases"/>
    <property type="match status" value="1"/>
</dbReference>
<organism evidence="5 6">
    <name type="scientific">Sphingobacterium populi</name>
    <dbReference type="NCBI Taxonomy" id="1812824"/>
    <lineage>
        <taxon>Bacteria</taxon>
        <taxon>Pseudomonadati</taxon>
        <taxon>Bacteroidota</taxon>
        <taxon>Sphingobacteriia</taxon>
        <taxon>Sphingobacteriales</taxon>
        <taxon>Sphingobacteriaceae</taxon>
        <taxon>Sphingobacterium</taxon>
    </lineage>
</organism>
<dbReference type="GO" id="GO:0016301">
    <property type="term" value="F:kinase activity"/>
    <property type="evidence" value="ECO:0007669"/>
    <property type="project" value="UniProtKB-KW"/>
</dbReference>
<keyword evidence="2" id="KW-0808">Transferase</keyword>
<dbReference type="Pfam" id="PF03976">
    <property type="entry name" value="PPK2"/>
    <property type="match status" value="1"/>
</dbReference>
<feature type="domain" description="Polyphosphate kinase-2-related" evidence="4">
    <location>
        <begin position="27"/>
        <end position="264"/>
    </location>
</feature>